<dbReference type="PANTHER" id="PTHR10996:SF178">
    <property type="entry name" value="2-HYDROXYACID DEHYDROGENASE YGL185C-RELATED"/>
    <property type="match status" value="1"/>
</dbReference>
<protein>
    <submittedName>
        <fullName evidence="4">Glycerate dehydrogenase</fullName>
    </submittedName>
</protein>
<organism evidence="4 5">
    <name type="scientific">Chryseobacterium taichungense</name>
    <dbReference type="NCBI Taxonomy" id="295069"/>
    <lineage>
        <taxon>Bacteria</taxon>
        <taxon>Pseudomonadati</taxon>
        <taxon>Bacteroidota</taxon>
        <taxon>Flavobacteriia</taxon>
        <taxon>Flavobacteriales</taxon>
        <taxon>Weeksellaceae</taxon>
        <taxon>Chryseobacterium group</taxon>
        <taxon>Chryseobacterium</taxon>
    </lineage>
</organism>
<dbReference type="InterPro" id="IPR006140">
    <property type="entry name" value="D-isomer_DH_NAD-bd"/>
</dbReference>
<dbReference type="GO" id="GO:0051287">
    <property type="term" value="F:NAD binding"/>
    <property type="evidence" value="ECO:0007669"/>
    <property type="project" value="InterPro"/>
</dbReference>
<reference evidence="5" key="1">
    <citation type="submission" date="2016-10" db="EMBL/GenBank/DDBJ databases">
        <authorList>
            <person name="Varghese N."/>
            <person name="Submissions S."/>
        </authorList>
    </citation>
    <scope>NUCLEOTIDE SEQUENCE [LARGE SCALE GENOMIC DNA]</scope>
    <source>
        <strain evidence="5">DSM 17453</strain>
    </source>
</reference>
<feature type="domain" description="D-isomer specific 2-hydroxyacid dehydrogenase NAD-binding" evidence="3">
    <location>
        <begin position="110"/>
        <end position="289"/>
    </location>
</feature>
<dbReference type="GO" id="GO:0030267">
    <property type="term" value="F:glyoxylate reductase (NADPH) activity"/>
    <property type="evidence" value="ECO:0007669"/>
    <property type="project" value="TreeGrafter"/>
</dbReference>
<keyword evidence="1" id="KW-0560">Oxidoreductase</keyword>
<dbReference type="Proteomes" id="UP000199450">
    <property type="component" value="Unassembled WGS sequence"/>
</dbReference>
<dbReference type="AlphaFoldDB" id="A0A1H7YKY2"/>
<accession>A0A1H7YKY2</accession>
<keyword evidence="5" id="KW-1185">Reference proteome</keyword>
<evidence type="ECO:0000259" key="3">
    <source>
        <dbReference type="Pfam" id="PF02826"/>
    </source>
</evidence>
<name>A0A1H7YKY2_9FLAO</name>
<dbReference type="PANTHER" id="PTHR10996">
    <property type="entry name" value="2-HYDROXYACID DEHYDROGENASE-RELATED"/>
    <property type="match status" value="1"/>
</dbReference>
<evidence type="ECO:0000313" key="5">
    <source>
        <dbReference type="Proteomes" id="UP000199450"/>
    </source>
</evidence>
<keyword evidence="2" id="KW-0520">NAD</keyword>
<dbReference type="GO" id="GO:0005829">
    <property type="term" value="C:cytosol"/>
    <property type="evidence" value="ECO:0007669"/>
    <property type="project" value="TreeGrafter"/>
</dbReference>
<dbReference type="RefSeq" id="WP_089999563.1">
    <property type="nucleotide sequence ID" value="NZ_FOBV01000003.1"/>
</dbReference>
<dbReference type="EMBL" id="FOBV01000003">
    <property type="protein sequence ID" value="SEM45968.1"/>
    <property type="molecule type" value="Genomic_DNA"/>
</dbReference>
<evidence type="ECO:0000313" key="4">
    <source>
        <dbReference type="EMBL" id="SEM45968.1"/>
    </source>
</evidence>
<dbReference type="InterPro" id="IPR050223">
    <property type="entry name" value="D-isomer_2-hydroxyacid_DH"/>
</dbReference>
<dbReference type="PROSITE" id="PS00671">
    <property type="entry name" value="D_2_HYDROXYACID_DH_3"/>
    <property type="match status" value="1"/>
</dbReference>
<dbReference type="OrthoDB" id="9777288at2"/>
<gene>
    <name evidence="4" type="ORF">SAMN05421856_103354</name>
</gene>
<proteinExistence type="predicted"/>
<dbReference type="GO" id="GO:0016618">
    <property type="term" value="F:hydroxypyruvate reductase [NAD(P)H] activity"/>
    <property type="evidence" value="ECO:0007669"/>
    <property type="project" value="TreeGrafter"/>
</dbReference>
<dbReference type="STRING" id="295069.SAMN05421856_103354"/>
<dbReference type="SUPFAM" id="SSF51735">
    <property type="entry name" value="NAD(P)-binding Rossmann-fold domains"/>
    <property type="match status" value="1"/>
</dbReference>
<evidence type="ECO:0000256" key="2">
    <source>
        <dbReference type="ARBA" id="ARBA00023027"/>
    </source>
</evidence>
<dbReference type="InterPro" id="IPR029753">
    <property type="entry name" value="D-isomer_DH_CS"/>
</dbReference>
<dbReference type="Pfam" id="PF02826">
    <property type="entry name" value="2-Hacid_dh_C"/>
    <property type="match status" value="1"/>
</dbReference>
<dbReference type="InterPro" id="IPR036291">
    <property type="entry name" value="NAD(P)-bd_dom_sf"/>
</dbReference>
<dbReference type="SUPFAM" id="SSF52283">
    <property type="entry name" value="Formate/glycerate dehydrogenase catalytic domain-like"/>
    <property type="match status" value="1"/>
</dbReference>
<sequence>MMTIAISNKISDEERTFYEESFKDIAQYHFLNGLPANEQEEKLSLCNLLISRNPTVEMPGLSAKAFKNISFVQLLSAGFDHLDFSKFPSTCVVAGNMGAYANSMAEHGTGMILALAKELLNHHHEMQDGIFNQFNSQSQSIFNKTIGIIGFGGIGQKIAKIFQEGFDCKVYAVNTSGVTDKKVDWIGTLQNIDHLLKESDFIVITIPLTAQTENLIGDRELSLVKDDAILINLARGQIINEKALFEKLSTTETFKVGIDAWWTEPFFVKEFSMNYPFLKMKNVLGSPHNSAMVSGMLLESSKLGVSNVLKYIKTGKAERILDLSDHKTFY</sequence>
<evidence type="ECO:0000256" key="1">
    <source>
        <dbReference type="ARBA" id="ARBA00023002"/>
    </source>
</evidence>
<dbReference type="Gene3D" id="3.40.50.720">
    <property type="entry name" value="NAD(P)-binding Rossmann-like Domain"/>
    <property type="match status" value="2"/>
</dbReference>